<dbReference type="GeneID" id="25729554"/>
<feature type="region of interest" description="Disordered" evidence="1">
    <location>
        <begin position="253"/>
        <end position="273"/>
    </location>
</feature>
<dbReference type="InterPro" id="IPR043904">
    <property type="entry name" value="PhoD_2-like"/>
</dbReference>
<evidence type="ECO:0000313" key="4">
    <source>
        <dbReference type="Proteomes" id="UP000054498"/>
    </source>
</evidence>
<feature type="region of interest" description="Disordered" evidence="1">
    <location>
        <begin position="434"/>
        <end position="471"/>
    </location>
</feature>
<feature type="domain" description="PhoD-like phosphatase" evidence="2">
    <location>
        <begin position="484"/>
        <end position="537"/>
    </location>
</feature>
<dbReference type="Gene3D" id="3.60.21.70">
    <property type="entry name" value="PhoD-like phosphatase"/>
    <property type="match status" value="1"/>
</dbReference>
<name>A0A0D2KIW9_9CHLO</name>
<dbReference type="Proteomes" id="UP000054498">
    <property type="component" value="Unassembled WGS sequence"/>
</dbReference>
<evidence type="ECO:0000313" key="3">
    <source>
        <dbReference type="EMBL" id="KIY95748.1"/>
    </source>
</evidence>
<dbReference type="Pfam" id="PF19050">
    <property type="entry name" value="PhoD_2"/>
    <property type="match status" value="2"/>
</dbReference>
<dbReference type="STRING" id="145388.A0A0D2KIW9"/>
<dbReference type="GO" id="GO:0016020">
    <property type="term" value="C:membrane"/>
    <property type="evidence" value="ECO:0007669"/>
    <property type="project" value="TreeGrafter"/>
</dbReference>
<feature type="domain" description="PhoD-like phosphatase" evidence="2">
    <location>
        <begin position="335"/>
        <end position="427"/>
    </location>
</feature>
<dbReference type="InterPro" id="IPR038607">
    <property type="entry name" value="PhoD-like_sf"/>
</dbReference>
<feature type="region of interest" description="Disordered" evidence="1">
    <location>
        <begin position="136"/>
        <end position="194"/>
    </location>
</feature>
<organism evidence="3 4">
    <name type="scientific">Monoraphidium neglectum</name>
    <dbReference type="NCBI Taxonomy" id="145388"/>
    <lineage>
        <taxon>Eukaryota</taxon>
        <taxon>Viridiplantae</taxon>
        <taxon>Chlorophyta</taxon>
        <taxon>core chlorophytes</taxon>
        <taxon>Chlorophyceae</taxon>
        <taxon>CS clade</taxon>
        <taxon>Sphaeropleales</taxon>
        <taxon>Selenastraceae</taxon>
        <taxon>Monoraphidium</taxon>
    </lineage>
</organism>
<feature type="compositionally biased region" description="Gly residues" evidence="1">
    <location>
        <begin position="170"/>
        <end position="183"/>
    </location>
</feature>
<sequence length="587" mass="62307">MSEPPGSGVRATEPVNGSGRDAGPGQPTSAEIGGAPAADSREPSGSSGNQPPRRQHDLLDRAPIPRNTCGCGEARAPASLGPFLRCGGWRPPPELAGPGANGGDSPAATPLGPASGEGGDAPYGWWTGSALFVSKDGWSEADPDGRAATPTPPPPPRLLWRDAAARGAGADRGGGGGRGGGVGQRLRAKGEAEGRQLDEWGGWKFWRFDLEIPVAWRERRISYEIRAADAAAHRGGGRAGGGVLARLVGRGGGDSGSDCGGGGGEPDSGKGSGDAEELAFYIAGADQPWRWGFYSCAGFSNDVPLEDHDKKHGGFGLLVGSGDQLYNDDVFTTPSLKEVPQVMTWDDHDLFDGWGSYPERVQTCPVFKGIYAAARRFYLLFQLHTTHALARTHQYFGGRGYSQLLLLGPRVALALPDQRAERTTQQVGQTVNNTATPAPMRARGGTSGRAVATEDGGWRRRPGRDGEGALAPRLKAGRGRRRGSLRALPQIIGIDTYFELFMRLYQLPAGVRHLVVVTTVPLVYPHLTTSQKVLEVCHRLSNIPAIFRVLKATGLTHQVYSHFDEPDLLDDLKISDHGSQSGRSVFG</sequence>
<proteinExistence type="predicted"/>
<protein>
    <recommendedName>
        <fullName evidence="2">PhoD-like phosphatase domain-containing protein</fullName>
    </recommendedName>
</protein>
<evidence type="ECO:0000259" key="2">
    <source>
        <dbReference type="Pfam" id="PF19050"/>
    </source>
</evidence>
<feature type="region of interest" description="Disordered" evidence="1">
    <location>
        <begin position="1"/>
        <end position="64"/>
    </location>
</feature>
<keyword evidence="4" id="KW-1185">Reference proteome</keyword>
<dbReference type="OrthoDB" id="9999821at2759"/>
<dbReference type="PANTHER" id="PTHR46689">
    <property type="entry name" value="MEMBRANE PROTEIN, PUTATIVE-RELATED"/>
    <property type="match status" value="1"/>
</dbReference>
<dbReference type="PANTHER" id="PTHR46689:SF1">
    <property type="entry name" value="PHOD-LIKE PHOSPHATASE DOMAIN-CONTAINING PROTEIN"/>
    <property type="match status" value="1"/>
</dbReference>
<evidence type="ECO:0000256" key="1">
    <source>
        <dbReference type="SAM" id="MobiDB-lite"/>
    </source>
</evidence>
<feature type="region of interest" description="Disordered" evidence="1">
    <location>
        <begin position="91"/>
        <end position="116"/>
    </location>
</feature>
<dbReference type="AlphaFoldDB" id="A0A0D2KIW9"/>
<dbReference type="EMBL" id="KK103344">
    <property type="protein sequence ID" value="KIY95748.1"/>
    <property type="molecule type" value="Genomic_DNA"/>
</dbReference>
<dbReference type="RefSeq" id="XP_013894768.1">
    <property type="nucleotide sequence ID" value="XM_014039314.1"/>
</dbReference>
<feature type="compositionally biased region" description="Polar residues" evidence="1">
    <location>
        <begin position="43"/>
        <end position="52"/>
    </location>
</feature>
<dbReference type="KEGG" id="mng:MNEG_12214"/>
<feature type="compositionally biased region" description="Gly residues" evidence="1">
    <location>
        <begin position="253"/>
        <end position="272"/>
    </location>
</feature>
<gene>
    <name evidence="3" type="ORF">MNEG_12214</name>
</gene>
<accession>A0A0D2KIW9</accession>
<reference evidence="3 4" key="1">
    <citation type="journal article" date="2013" name="BMC Genomics">
        <title>Reconstruction of the lipid metabolism for the microalga Monoraphidium neglectum from its genome sequence reveals characteristics suitable for biofuel production.</title>
        <authorList>
            <person name="Bogen C."/>
            <person name="Al-Dilaimi A."/>
            <person name="Albersmeier A."/>
            <person name="Wichmann J."/>
            <person name="Grundmann M."/>
            <person name="Rupp O."/>
            <person name="Lauersen K.J."/>
            <person name="Blifernez-Klassen O."/>
            <person name="Kalinowski J."/>
            <person name="Goesmann A."/>
            <person name="Mussgnug J.H."/>
            <person name="Kruse O."/>
        </authorList>
    </citation>
    <scope>NUCLEOTIDE SEQUENCE [LARGE SCALE GENOMIC DNA]</scope>
    <source>
        <strain evidence="3 4">SAG 48.87</strain>
    </source>
</reference>